<dbReference type="GeneID" id="20347153"/>
<dbReference type="AlphaFoldDB" id="J3NZJ7"/>
<reference evidence="2" key="4">
    <citation type="journal article" date="2015" name="G3 (Bethesda)">
        <title>Genome sequences of three phytopathogenic species of the Magnaporthaceae family of fungi.</title>
        <authorList>
            <person name="Okagaki L.H."/>
            <person name="Nunes C.C."/>
            <person name="Sailsbery J."/>
            <person name="Clay B."/>
            <person name="Brown D."/>
            <person name="John T."/>
            <person name="Oh Y."/>
            <person name="Young N."/>
            <person name="Fitzgerald M."/>
            <person name="Haas B.J."/>
            <person name="Zeng Q."/>
            <person name="Young S."/>
            <person name="Adiconis X."/>
            <person name="Fan L."/>
            <person name="Levin J.Z."/>
            <person name="Mitchell T.K."/>
            <person name="Okubara P.A."/>
            <person name="Farman M.L."/>
            <person name="Kohn L.M."/>
            <person name="Birren B."/>
            <person name="Ma L.-J."/>
            <person name="Dean R.A."/>
        </authorList>
    </citation>
    <scope>NUCLEOTIDE SEQUENCE</scope>
    <source>
        <strain evidence="2">R3-111a-1</strain>
    </source>
</reference>
<evidence type="ECO:0000313" key="3">
    <source>
        <dbReference type="Proteomes" id="UP000006039"/>
    </source>
</evidence>
<reference evidence="1" key="3">
    <citation type="submission" date="2010-09" db="EMBL/GenBank/DDBJ databases">
        <title>Annotation of Gaeumannomyces graminis var. tritici R3-111a-1.</title>
        <authorList>
            <consortium name="The Broad Institute Genome Sequencing Platform"/>
            <person name="Ma L.-J."/>
            <person name="Dead R."/>
            <person name="Young S.K."/>
            <person name="Zeng Q."/>
            <person name="Gargeya S."/>
            <person name="Fitzgerald M."/>
            <person name="Haas B."/>
            <person name="Abouelleil A."/>
            <person name="Alvarado L."/>
            <person name="Arachchi H.M."/>
            <person name="Berlin A."/>
            <person name="Brown A."/>
            <person name="Chapman S.B."/>
            <person name="Chen Z."/>
            <person name="Dunbar C."/>
            <person name="Freedman E."/>
            <person name="Gearin G."/>
            <person name="Gellesch M."/>
            <person name="Goldberg J."/>
            <person name="Griggs A."/>
            <person name="Gujja S."/>
            <person name="Heiman D."/>
            <person name="Howarth C."/>
            <person name="Larson L."/>
            <person name="Lui A."/>
            <person name="MacDonald P.J.P."/>
            <person name="Mehta T."/>
            <person name="Montmayeur A."/>
            <person name="Murphy C."/>
            <person name="Neiman D."/>
            <person name="Pearson M."/>
            <person name="Priest M."/>
            <person name="Roberts A."/>
            <person name="Saif S."/>
            <person name="Shea T."/>
            <person name="Shenoy N."/>
            <person name="Sisk P."/>
            <person name="Stolte C."/>
            <person name="Sykes S."/>
            <person name="Yandava C."/>
            <person name="Wortman J."/>
            <person name="Nusbaum C."/>
            <person name="Birren B."/>
        </authorList>
    </citation>
    <scope>NUCLEOTIDE SEQUENCE</scope>
    <source>
        <strain evidence="1">R3-111a-1</strain>
    </source>
</reference>
<reference evidence="1" key="2">
    <citation type="submission" date="2010-07" db="EMBL/GenBank/DDBJ databases">
        <authorList>
            <consortium name="The Broad Institute Genome Sequencing Platform"/>
            <consortium name="Broad Institute Genome Sequencing Center for Infectious Disease"/>
            <person name="Ma L.-J."/>
            <person name="Dead R."/>
            <person name="Young S."/>
            <person name="Zeng Q."/>
            <person name="Koehrsen M."/>
            <person name="Alvarado L."/>
            <person name="Berlin A."/>
            <person name="Chapman S.B."/>
            <person name="Chen Z."/>
            <person name="Freedman E."/>
            <person name="Gellesch M."/>
            <person name="Goldberg J."/>
            <person name="Griggs A."/>
            <person name="Gujja S."/>
            <person name="Heilman E.R."/>
            <person name="Heiman D."/>
            <person name="Hepburn T."/>
            <person name="Howarth C."/>
            <person name="Jen D."/>
            <person name="Larson L."/>
            <person name="Mehta T."/>
            <person name="Neiman D."/>
            <person name="Pearson M."/>
            <person name="Roberts A."/>
            <person name="Saif S."/>
            <person name="Shea T."/>
            <person name="Shenoy N."/>
            <person name="Sisk P."/>
            <person name="Stolte C."/>
            <person name="Sykes S."/>
            <person name="Walk T."/>
            <person name="White J."/>
            <person name="Yandava C."/>
            <person name="Haas B."/>
            <person name="Nusbaum C."/>
            <person name="Birren B."/>
        </authorList>
    </citation>
    <scope>NUCLEOTIDE SEQUENCE</scope>
    <source>
        <strain evidence="1">R3-111a-1</strain>
    </source>
</reference>
<evidence type="ECO:0000313" key="2">
    <source>
        <dbReference type="EnsemblFungi" id="EJT76780"/>
    </source>
</evidence>
<evidence type="ECO:0000313" key="1">
    <source>
        <dbReference type="EMBL" id="EJT76780.1"/>
    </source>
</evidence>
<dbReference type="VEuPathDB" id="FungiDB:GGTG_06695"/>
<reference evidence="3" key="1">
    <citation type="submission" date="2010-07" db="EMBL/GenBank/DDBJ databases">
        <title>The genome sequence of Gaeumannomyces graminis var. tritici strain R3-111a-1.</title>
        <authorList>
            <consortium name="The Broad Institute Genome Sequencing Platform"/>
            <person name="Ma L.-J."/>
            <person name="Dead R."/>
            <person name="Young S."/>
            <person name="Zeng Q."/>
            <person name="Koehrsen M."/>
            <person name="Alvarado L."/>
            <person name="Berlin A."/>
            <person name="Chapman S.B."/>
            <person name="Chen Z."/>
            <person name="Freedman E."/>
            <person name="Gellesch M."/>
            <person name="Goldberg J."/>
            <person name="Griggs A."/>
            <person name="Gujja S."/>
            <person name="Heilman E.R."/>
            <person name="Heiman D."/>
            <person name="Hepburn T."/>
            <person name="Howarth C."/>
            <person name="Jen D."/>
            <person name="Larson L."/>
            <person name="Mehta T."/>
            <person name="Neiman D."/>
            <person name="Pearson M."/>
            <person name="Roberts A."/>
            <person name="Saif S."/>
            <person name="Shea T."/>
            <person name="Shenoy N."/>
            <person name="Sisk P."/>
            <person name="Stolte C."/>
            <person name="Sykes S."/>
            <person name="Walk T."/>
            <person name="White J."/>
            <person name="Yandava C."/>
            <person name="Haas B."/>
            <person name="Nusbaum C."/>
            <person name="Birren B."/>
        </authorList>
    </citation>
    <scope>NUCLEOTIDE SEQUENCE [LARGE SCALE GENOMIC DNA]</scope>
    <source>
        <strain evidence="3">R3-111a-1</strain>
    </source>
</reference>
<dbReference type="EnsemblFungi" id="EJT76780">
    <property type="protein sequence ID" value="EJT76780"/>
    <property type="gene ID" value="GGTG_06695"/>
</dbReference>
<sequence length="92" mass="10475">MVPKKVFRWAGRYRVIFSGPKSLDHCLLLARSLGVIAALCHRSLNVALDFTRKLAWNGTLRRLSTYHGLEGRITRLQLCGHTRDIGCWLDPT</sequence>
<dbReference type="RefSeq" id="XP_009222780.1">
    <property type="nucleotide sequence ID" value="XM_009224516.1"/>
</dbReference>
<dbReference type="EMBL" id="GL385397">
    <property type="protein sequence ID" value="EJT76780.1"/>
    <property type="molecule type" value="Genomic_DNA"/>
</dbReference>
<organism evidence="1">
    <name type="scientific">Gaeumannomyces tritici (strain R3-111a-1)</name>
    <name type="common">Wheat and barley take-all root rot fungus</name>
    <name type="synonym">Gaeumannomyces graminis var. tritici</name>
    <dbReference type="NCBI Taxonomy" id="644352"/>
    <lineage>
        <taxon>Eukaryota</taxon>
        <taxon>Fungi</taxon>
        <taxon>Dikarya</taxon>
        <taxon>Ascomycota</taxon>
        <taxon>Pezizomycotina</taxon>
        <taxon>Sordariomycetes</taxon>
        <taxon>Sordariomycetidae</taxon>
        <taxon>Magnaporthales</taxon>
        <taxon>Magnaporthaceae</taxon>
        <taxon>Gaeumannomyces</taxon>
    </lineage>
</organism>
<protein>
    <submittedName>
        <fullName evidence="1 2">Uncharacterized protein</fullName>
    </submittedName>
</protein>
<name>J3NZJ7_GAET3</name>
<accession>J3NZJ7</accession>
<gene>
    <name evidence="2" type="primary">20347153</name>
    <name evidence="1" type="ORF">GGTG_06695</name>
</gene>
<keyword evidence="3" id="KW-1185">Reference proteome</keyword>
<dbReference type="Proteomes" id="UP000006039">
    <property type="component" value="Unassembled WGS sequence"/>
</dbReference>
<reference evidence="2" key="5">
    <citation type="submission" date="2018-04" db="UniProtKB">
        <authorList>
            <consortium name="EnsemblFungi"/>
        </authorList>
    </citation>
    <scope>IDENTIFICATION</scope>
    <source>
        <strain evidence="2">R3-111a-1</strain>
    </source>
</reference>
<proteinExistence type="predicted"/>
<dbReference type="HOGENOM" id="CLU_2413385_0_0_1"/>
<dbReference type="OrthoDB" id="27962at2759"/>